<evidence type="ECO:0000259" key="1">
    <source>
        <dbReference type="Pfam" id="PF01637"/>
    </source>
</evidence>
<sequence>MLFDERPKTKREDLFDRENELNGLLTNIYRPLIVLSGVRRIGKTSLLLVALNESKLPFILIDARKLKDNYGWKDIYELFSQALSSSLDKIADIIRNIRGVSILGTSVELSWKGKNYVSLADLFDHLNQKRIIIAIDEAQRLRGPLSREVKEAIAHAYDYDRNLTFILTGSEVGLLYDLIGIENDKSPLYGRYFYEIKLDRFSKEKGIEFLKKGFEENKKEANESTIEEIINFFDGIPGWLTLAGNYIISGKSIEEVKEISIRIAVNEISNLIESKRNVSEIVAKRYKNTLKCISEGNNSWTKLYDCLSKRENSTLSSSTLSNILQQLENMSIIYNYDFLDPVYKEAVKRL</sequence>
<dbReference type="Gene3D" id="3.40.50.300">
    <property type="entry name" value="P-loop containing nucleotide triphosphate hydrolases"/>
    <property type="match status" value="1"/>
</dbReference>
<dbReference type="EMBL" id="CP020477">
    <property type="protein sequence ID" value="ARM75578.1"/>
    <property type="molecule type" value="Genomic_DNA"/>
</dbReference>
<name>A0A1W6JZ93_9CREN</name>
<dbReference type="InterPro" id="IPR011579">
    <property type="entry name" value="ATPase_dom"/>
</dbReference>
<dbReference type="InterPro" id="IPR036390">
    <property type="entry name" value="WH_DNA-bd_sf"/>
</dbReference>
<dbReference type="PANTHER" id="PTHR34301:SF8">
    <property type="entry name" value="ATPASE DOMAIN-CONTAINING PROTEIN"/>
    <property type="match status" value="1"/>
</dbReference>
<dbReference type="Gene3D" id="1.10.8.60">
    <property type="match status" value="1"/>
</dbReference>
<keyword evidence="3" id="KW-1185">Reference proteome</keyword>
<dbReference type="InterPro" id="IPR027417">
    <property type="entry name" value="P-loop_NTPase"/>
</dbReference>
<dbReference type="OrthoDB" id="132045at2157"/>
<dbReference type="PANTHER" id="PTHR34301">
    <property type="entry name" value="DNA-BINDING PROTEIN-RELATED"/>
    <property type="match status" value="1"/>
</dbReference>
<proteinExistence type="predicted"/>
<organism evidence="2 3">
    <name type="scientific">Acidianus manzaensis</name>
    <dbReference type="NCBI Taxonomy" id="282676"/>
    <lineage>
        <taxon>Archaea</taxon>
        <taxon>Thermoproteota</taxon>
        <taxon>Thermoprotei</taxon>
        <taxon>Sulfolobales</taxon>
        <taxon>Sulfolobaceae</taxon>
        <taxon>Acidianus</taxon>
    </lineage>
</organism>
<dbReference type="SUPFAM" id="SSF46785">
    <property type="entry name" value="Winged helix' DNA-binding domain"/>
    <property type="match status" value="1"/>
</dbReference>
<evidence type="ECO:0000313" key="2">
    <source>
        <dbReference type="EMBL" id="ARM75578.1"/>
    </source>
</evidence>
<dbReference type="SUPFAM" id="SSF52540">
    <property type="entry name" value="P-loop containing nucleoside triphosphate hydrolases"/>
    <property type="match status" value="1"/>
</dbReference>
<protein>
    <submittedName>
        <fullName evidence="2">ATPase</fullName>
    </submittedName>
</protein>
<dbReference type="InterPro" id="IPR036388">
    <property type="entry name" value="WH-like_DNA-bd_sf"/>
</dbReference>
<dbReference type="STRING" id="282676.B6F84_05695"/>
<evidence type="ECO:0000313" key="3">
    <source>
        <dbReference type="Proteomes" id="UP000193404"/>
    </source>
</evidence>
<dbReference type="RefSeq" id="WP_148691349.1">
    <property type="nucleotide sequence ID" value="NZ_CP020477.1"/>
</dbReference>
<gene>
    <name evidence="2" type="ORF">B6F84_05695</name>
</gene>
<dbReference type="GeneID" id="41590393"/>
<dbReference type="GO" id="GO:0005524">
    <property type="term" value="F:ATP binding"/>
    <property type="evidence" value="ECO:0007669"/>
    <property type="project" value="InterPro"/>
</dbReference>
<accession>A0A1W6JZ93</accession>
<dbReference type="AlphaFoldDB" id="A0A1W6JZ93"/>
<feature type="domain" description="ATPase" evidence="1">
    <location>
        <begin position="14"/>
        <end position="240"/>
    </location>
</feature>
<dbReference type="KEGG" id="aman:B6F84_05695"/>
<dbReference type="Gene3D" id="1.10.10.10">
    <property type="entry name" value="Winged helix-like DNA-binding domain superfamily/Winged helix DNA-binding domain"/>
    <property type="match status" value="1"/>
</dbReference>
<reference evidence="2 3" key="1">
    <citation type="submission" date="2017-03" db="EMBL/GenBank/DDBJ databases">
        <title>Sulfur activation and transportation mechanism of thermophilic Archaea Acidianus manzaensis YN-25.</title>
        <authorList>
            <person name="Ma Y."/>
            <person name="Yang Y."/>
            <person name="Xia J."/>
        </authorList>
    </citation>
    <scope>NUCLEOTIDE SEQUENCE [LARGE SCALE GENOMIC DNA]</scope>
    <source>
        <strain evidence="2 3">YN-25</strain>
    </source>
</reference>
<dbReference type="Proteomes" id="UP000193404">
    <property type="component" value="Chromosome"/>
</dbReference>
<dbReference type="Pfam" id="PF01637">
    <property type="entry name" value="ATPase_2"/>
    <property type="match status" value="1"/>
</dbReference>